<dbReference type="AlphaFoldDB" id="A0A2P6RNW4"/>
<proteinExistence type="predicted"/>
<accession>A0A2P6RNW4</accession>
<dbReference type="Pfam" id="PF23445">
    <property type="entry name" value="WHD_SNRNP200"/>
    <property type="match status" value="1"/>
</dbReference>
<dbReference type="InterPro" id="IPR036388">
    <property type="entry name" value="WH-like_DNA-bd_sf"/>
</dbReference>
<dbReference type="InterPro" id="IPR057842">
    <property type="entry name" value="WH_MER3"/>
</dbReference>
<evidence type="ECO:0000313" key="2">
    <source>
        <dbReference type="EMBL" id="PRQ48091.1"/>
    </source>
</evidence>
<evidence type="ECO:0000259" key="1">
    <source>
        <dbReference type="Pfam" id="PF23445"/>
    </source>
</evidence>
<dbReference type="Gene3D" id="1.10.10.10">
    <property type="entry name" value="Winged helix-like DNA-binding domain superfamily/Winged helix DNA-binding domain"/>
    <property type="match status" value="1"/>
</dbReference>
<dbReference type="EMBL" id="PDCK01000040">
    <property type="protein sequence ID" value="PRQ48091.1"/>
    <property type="molecule type" value="Genomic_DNA"/>
</dbReference>
<reference evidence="2 3" key="1">
    <citation type="journal article" date="2018" name="Nat. Genet.">
        <title>The Rosa genome provides new insights in the design of modern roses.</title>
        <authorList>
            <person name="Bendahmane M."/>
        </authorList>
    </citation>
    <scope>NUCLEOTIDE SEQUENCE [LARGE SCALE GENOMIC DNA]</scope>
    <source>
        <strain evidence="3">cv. Old Blush</strain>
    </source>
</reference>
<sequence length="147" mass="16793">MEATKLYKGMDKNTKAANDIIKSTKKIAEKVIDRVICKLAELVRPSVHKILVLIEPLLIDDDYYACVEGRLTQNPSYYNLQGIQRSLSDYLSELIENTLTDLERNKEDVEESQMRTAVFGVSNEVVKCCINEIAPMVMHLISSNYYE</sequence>
<dbReference type="GO" id="GO:0003729">
    <property type="term" value="F:mRNA binding"/>
    <property type="evidence" value="ECO:0007669"/>
    <property type="project" value="InterPro"/>
</dbReference>
<keyword evidence="3" id="KW-1185">Reference proteome</keyword>
<dbReference type="STRING" id="74649.A0A2P6RNW4"/>
<dbReference type="Proteomes" id="UP000238479">
    <property type="component" value="Chromosome 2"/>
</dbReference>
<evidence type="ECO:0000313" key="3">
    <source>
        <dbReference type="Proteomes" id="UP000238479"/>
    </source>
</evidence>
<dbReference type="GO" id="GO:0000245">
    <property type="term" value="P:spliceosomal complex assembly"/>
    <property type="evidence" value="ECO:0007669"/>
    <property type="project" value="InterPro"/>
</dbReference>
<organism evidence="2 3">
    <name type="scientific">Rosa chinensis</name>
    <name type="common">China rose</name>
    <dbReference type="NCBI Taxonomy" id="74649"/>
    <lineage>
        <taxon>Eukaryota</taxon>
        <taxon>Viridiplantae</taxon>
        <taxon>Streptophyta</taxon>
        <taxon>Embryophyta</taxon>
        <taxon>Tracheophyta</taxon>
        <taxon>Spermatophyta</taxon>
        <taxon>Magnoliopsida</taxon>
        <taxon>eudicotyledons</taxon>
        <taxon>Gunneridae</taxon>
        <taxon>Pentapetalae</taxon>
        <taxon>rosids</taxon>
        <taxon>fabids</taxon>
        <taxon>Rosales</taxon>
        <taxon>Rosaceae</taxon>
        <taxon>Rosoideae</taxon>
        <taxon>Rosoideae incertae sedis</taxon>
        <taxon>Rosa</taxon>
    </lineage>
</organism>
<gene>
    <name evidence="2" type="ORF">RchiOBHm_Chr2g0106841</name>
</gene>
<dbReference type="InterPro" id="IPR038737">
    <property type="entry name" value="SF3b_su1-like"/>
</dbReference>
<name>A0A2P6RNW4_ROSCH</name>
<dbReference type="Gramene" id="PRQ48091">
    <property type="protein sequence ID" value="PRQ48091"/>
    <property type="gene ID" value="RchiOBHm_Chr2g0106841"/>
</dbReference>
<comment type="caution">
    <text evidence="2">The sequence shown here is derived from an EMBL/GenBank/DDBJ whole genome shotgun (WGS) entry which is preliminary data.</text>
</comment>
<feature type="domain" description="MER3 helicase-like winged helix" evidence="1">
    <location>
        <begin position="69"/>
        <end position="105"/>
    </location>
</feature>
<protein>
    <recommendedName>
        <fullName evidence="1">MER3 helicase-like winged helix domain-containing protein</fullName>
    </recommendedName>
</protein>
<dbReference type="PANTHER" id="PTHR12097">
    <property type="entry name" value="SPLICING FACTOR 3B, SUBUNIT 1-RELATED"/>
    <property type="match status" value="1"/>
</dbReference>